<organism evidence="2 3">
    <name type="scientific">Kineosporia babensis</name>
    <dbReference type="NCBI Taxonomy" id="499548"/>
    <lineage>
        <taxon>Bacteria</taxon>
        <taxon>Bacillati</taxon>
        <taxon>Actinomycetota</taxon>
        <taxon>Actinomycetes</taxon>
        <taxon>Kineosporiales</taxon>
        <taxon>Kineosporiaceae</taxon>
        <taxon>Kineosporia</taxon>
    </lineage>
</organism>
<dbReference type="EMBL" id="JAJOMB010000001">
    <property type="protein sequence ID" value="MCD5309710.1"/>
    <property type="molecule type" value="Genomic_DNA"/>
</dbReference>
<proteinExistence type="predicted"/>
<reference evidence="2" key="1">
    <citation type="submission" date="2021-11" db="EMBL/GenBank/DDBJ databases">
        <title>Streptomyces corallinus and Kineosporia corallina sp. nov., two new coral-derived marine actinobacteria.</title>
        <authorList>
            <person name="Buangrab K."/>
            <person name="Sutthacheep M."/>
            <person name="Yeemin T."/>
            <person name="Harunari E."/>
            <person name="Igarashi Y."/>
            <person name="Sripreechasak P."/>
            <person name="Kanchanasin P."/>
            <person name="Tanasupawat S."/>
            <person name="Phongsopitanun W."/>
        </authorList>
    </citation>
    <scope>NUCLEOTIDE SEQUENCE</scope>
    <source>
        <strain evidence="2">JCM 31032</strain>
    </source>
</reference>
<keyword evidence="3" id="KW-1185">Reference proteome</keyword>
<gene>
    <name evidence="2" type="ORF">LR394_02295</name>
</gene>
<dbReference type="AlphaFoldDB" id="A0A9X1N8V3"/>
<dbReference type="Proteomes" id="UP001138997">
    <property type="component" value="Unassembled WGS sequence"/>
</dbReference>
<evidence type="ECO:0000313" key="2">
    <source>
        <dbReference type="EMBL" id="MCD5309710.1"/>
    </source>
</evidence>
<evidence type="ECO:0000313" key="3">
    <source>
        <dbReference type="Proteomes" id="UP001138997"/>
    </source>
</evidence>
<sequence length="142" mass="15000">MAKYTVAMTFETPGLRSAFERKHSPGRPLGSSIRMIAADGTLAVTASGVRAETHSEAALKVSTEIAQSWVKAHGPLKMASWRADRERVLVGGRRRGGSVFGSGPWPEGFGNDEGGSAGVREPRRPKPGPGSMSMEAGLPDPE</sequence>
<comment type="caution">
    <text evidence="2">The sequence shown here is derived from an EMBL/GenBank/DDBJ whole genome shotgun (WGS) entry which is preliminary data.</text>
</comment>
<protein>
    <submittedName>
        <fullName evidence="2">Uncharacterized protein</fullName>
    </submittedName>
</protein>
<name>A0A9X1N8V3_9ACTN</name>
<dbReference type="RefSeq" id="WP_231438630.1">
    <property type="nucleotide sequence ID" value="NZ_JAJOMB010000001.1"/>
</dbReference>
<evidence type="ECO:0000256" key="1">
    <source>
        <dbReference type="SAM" id="MobiDB-lite"/>
    </source>
</evidence>
<accession>A0A9X1N8V3</accession>
<feature type="region of interest" description="Disordered" evidence="1">
    <location>
        <begin position="92"/>
        <end position="142"/>
    </location>
</feature>